<gene>
    <name evidence="2" type="ORF">GCM10010226_21420</name>
</gene>
<protein>
    <submittedName>
        <fullName evidence="2">Uncharacterized protein</fullName>
    </submittedName>
</protein>
<reference evidence="2" key="1">
    <citation type="journal article" date="2014" name="Int. J. Syst. Evol. Microbiol.">
        <title>Complete genome sequence of Corynebacterium casei LMG S-19264T (=DSM 44701T), isolated from a smear-ripened cheese.</title>
        <authorList>
            <consortium name="US DOE Joint Genome Institute (JGI-PGF)"/>
            <person name="Walter F."/>
            <person name="Albersmeier A."/>
            <person name="Kalinowski J."/>
            <person name="Ruckert C."/>
        </authorList>
    </citation>
    <scope>NUCLEOTIDE SEQUENCE</scope>
    <source>
        <strain evidence="2">JCM 4125</strain>
    </source>
</reference>
<feature type="region of interest" description="Disordered" evidence="1">
    <location>
        <begin position="31"/>
        <end position="54"/>
    </location>
</feature>
<organism evidence="2 3">
    <name type="scientific">Streptomyces phaeofaciens</name>
    <dbReference type="NCBI Taxonomy" id="68254"/>
    <lineage>
        <taxon>Bacteria</taxon>
        <taxon>Bacillati</taxon>
        <taxon>Actinomycetota</taxon>
        <taxon>Actinomycetes</taxon>
        <taxon>Kitasatosporales</taxon>
        <taxon>Streptomycetaceae</taxon>
        <taxon>Streptomyces</taxon>
    </lineage>
</organism>
<keyword evidence="3" id="KW-1185">Reference proteome</keyword>
<comment type="caution">
    <text evidence="2">The sequence shown here is derived from an EMBL/GenBank/DDBJ whole genome shotgun (WGS) entry which is preliminary data.</text>
</comment>
<accession>A0A918H9I6</accession>
<feature type="compositionally biased region" description="Basic residues" evidence="1">
    <location>
        <begin position="45"/>
        <end position="54"/>
    </location>
</feature>
<sequence length="54" mass="5934">MEAFVTVVVVMAMIALGVLLIHLANRQHSDSIAPFQRGRSPSTSRGRRSRKGVE</sequence>
<evidence type="ECO:0000313" key="2">
    <source>
        <dbReference type="EMBL" id="GGT44536.1"/>
    </source>
</evidence>
<evidence type="ECO:0000313" key="3">
    <source>
        <dbReference type="Proteomes" id="UP000646776"/>
    </source>
</evidence>
<dbReference type="AlphaFoldDB" id="A0A918H9I6"/>
<proteinExistence type="predicted"/>
<name>A0A918H9I6_9ACTN</name>
<dbReference type="Proteomes" id="UP000646776">
    <property type="component" value="Unassembled WGS sequence"/>
</dbReference>
<dbReference type="EMBL" id="BMSA01000004">
    <property type="protein sequence ID" value="GGT44536.1"/>
    <property type="molecule type" value="Genomic_DNA"/>
</dbReference>
<evidence type="ECO:0000256" key="1">
    <source>
        <dbReference type="SAM" id="MobiDB-lite"/>
    </source>
</evidence>
<dbReference type="RefSeq" id="WP_189710147.1">
    <property type="nucleotide sequence ID" value="NZ_BMSA01000004.1"/>
</dbReference>
<reference evidence="2" key="2">
    <citation type="submission" date="2020-09" db="EMBL/GenBank/DDBJ databases">
        <authorList>
            <person name="Sun Q."/>
            <person name="Ohkuma M."/>
        </authorList>
    </citation>
    <scope>NUCLEOTIDE SEQUENCE</scope>
    <source>
        <strain evidence="2">JCM 4125</strain>
    </source>
</reference>